<evidence type="ECO:0000256" key="1">
    <source>
        <dbReference type="ARBA" id="ARBA00004141"/>
    </source>
</evidence>
<feature type="transmembrane region" description="Helical" evidence="5">
    <location>
        <begin position="336"/>
        <end position="356"/>
    </location>
</feature>
<feature type="transmembrane region" description="Helical" evidence="5">
    <location>
        <begin position="95"/>
        <end position="112"/>
    </location>
</feature>
<keyword evidence="3 5" id="KW-1133">Transmembrane helix</keyword>
<organism evidence="7 8">
    <name type="scientific">Vibrio paucivorans</name>
    <dbReference type="NCBI Taxonomy" id="2829489"/>
    <lineage>
        <taxon>Bacteria</taxon>
        <taxon>Pseudomonadati</taxon>
        <taxon>Pseudomonadota</taxon>
        <taxon>Gammaproteobacteria</taxon>
        <taxon>Vibrionales</taxon>
        <taxon>Vibrionaceae</taxon>
        <taxon>Vibrio</taxon>
    </lineage>
</organism>
<dbReference type="AlphaFoldDB" id="A0A9X3CDG2"/>
<sequence>MHTYQRLILSDTYDRLMFLICVAYCALAMPMLEVSGLLKNLILLGSLPLLVLKLRDKEDDKRILWLFLAGILIQIISWLSAFFSIPDNVASHPNIKPLTSLFLFAFISLWVQGNRSRQLILLGTYILSFIATAIFDNEINSSFSRALSGIRVDFGMHNAQYTTMMSAVIIMLCGYFAYTVRDSKARHWLYIPIAATLSFAFFTLLVSQTRQVWAALILTLLALPLLLPNRVTRKKLAVFYTVILVSISSLAMSDIVQKRASQKDIDTVVKVVTFDWENIPMTSFGVRFNSWLEAKNWIVESPILGASDKAIHLVTKTSEKFQSNERTKGFGHLHNYYFETLVAYGLVGLFFLGLLYREIILNVKNRNNSIDFYFLLVFLFFWLIINNFESYNNKYYGIYTHNIILGCLYMFAKPSLSSPVQK</sequence>
<dbReference type="GO" id="GO:0016020">
    <property type="term" value="C:membrane"/>
    <property type="evidence" value="ECO:0007669"/>
    <property type="project" value="UniProtKB-SubCell"/>
</dbReference>
<feature type="transmembrane region" description="Helical" evidence="5">
    <location>
        <begin position="368"/>
        <end position="388"/>
    </location>
</feature>
<dbReference type="InterPro" id="IPR051533">
    <property type="entry name" value="WaaL-like"/>
</dbReference>
<keyword evidence="7" id="KW-0436">Ligase</keyword>
<dbReference type="GO" id="GO:0016874">
    <property type="term" value="F:ligase activity"/>
    <property type="evidence" value="ECO:0007669"/>
    <property type="project" value="UniProtKB-KW"/>
</dbReference>
<dbReference type="RefSeq" id="WP_265687125.1">
    <property type="nucleotide sequence ID" value="NZ_JAKRRX010000029.1"/>
</dbReference>
<keyword evidence="2 5" id="KW-0812">Transmembrane</keyword>
<comment type="subcellular location">
    <subcellularLocation>
        <location evidence="1">Membrane</location>
        <topology evidence="1">Multi-pass membrane protein</topology>
    </subcellularLocation>
</comment>
<proteinExistence type="predicted"/>
<feature type="transmembrane region" description="Helical" evidence="5">
    <location>
        <begin position="187"/>
        <end position="206"/>
    </location>
</feature>
<evidence type="ECO:0000256" key="5">
    <source>
        <dbReference type="SAM" id="Phobius"/>
    </source>
</evidence>
<dbReference type="InterPro" id="IPR007016">
    <property type="entry name" value="O-antigen_ligase-rel_domated"/>
</dbReference>
<feature type="transmembrane region" description="Helical" evidence="5">
    <location>
        <begin position="212"/>
        <end position="229"/>
    </location>
</feature>
<dbReference type="Pfam" id="PF04932">
    <property type="entry name" value="Wzy_C"/>
    <property type="match status" value="1"/>
</dbReference>
<dbReference type="PANTHER" id="PTHR37422:SF17">
    <property type="entry name" value="O-ANTIGEN LIGASE"/>
    <property type="match status" value="1"/>
</dbReference>
<dbReference type="PANTHER" id="PTHR37422">
    <property type="entry name" value="TEICHURONIC ACID BIOSYNTHESIS PROTEIN TUAE"/>
    <property type="match status" value="1"/>
</dbReference>
<protein>
    <submittedName>
        <fullName evidence="7">O-antigen ligase family protein</fullName>
    </submittedName>
</protein>
<evidence type="ECO:0000256" key="3">
    <source>
        <dbReference type="ARBA" id="ARBA00022989"/>
    </source>
</evidence>
<feature type="transmembrane region" description="Helical" evidence="5">
    <location>
        <begin position="159"/>
        <end position="180"/>
    </location>
</feature>
<evidence type="ECO:0000313" key="7">
    <source>
        <dbReference type="EMBL" id="MCW8333615.1"/>
    </source>
</evidence>
<reference evidence="7" key="1">
    <citation type="submission" date="2022-02" db="EMBL/GenBank/DDBJ databases">
        <title>Vibrio sp. nov., a new bacterium isolated from Bohai sea, China.</title>
        <authorList>
            <person name="Yuan Y."/>
        </authorList>
    </citation>
    <scope>NUCLEOTIDE SEQUENCE</scope>
    <source>
        <strain evidence="7">DBSS07</strain>
    </source>
</reference>
<gene>
    <name evidence="7" type="ORF">MD483_07240</name>
</gene>
<evidence type="ECO:0000259" key="6">
    <source>
        <dbReference type="Pfam" id="PF04932"/>
    </source>
</evidence>
<name>A0A9X3CDG2_9VIBR</name>
<feature type="transmembrane region" description="Helical" evidence="5">
    <location>
        <begin position="394"/>
        <end position="412"/>
    </location>
</feature>
<evidence type="ECO:0000256" key="2">
    <source>
        <dbReference type="ARBA" id="ARBA00022692"/>
    </source>
</evidence>
<keyword evidence="4 5" id="KW-0472">Membrane</keyword>
<feature type="transmembrane region" description="Helical" evidence="5">
    <location>
        <begin position="236"/>
        <end position="256"/>
    </location>
</feature>
<dbReference type="EMBL" id="JAKRRX010000029">
    <property type="protein sequence ID" value="MCW8333615.1"/>
    <property type="molecule type" value="Genomic_DNA"/>
</dbReference>
<feature type="domain" description="O-antigen ligase-related" evidence="6">
    <location>
        <begin position="196"/>
        <end position="352"/>
    </location>
</feature>
<feature type="transmembrane region" description="Helical" evidence="5">
    <location>
        <begin position="12"/>
        <end position="31"/>
    </location>
</feature>
<feature type="transmembrane region" description="Helical" evidence="5">
    <location>
        <begin position="119"/>
        <end position="139"/>
    </location>
</feature>
<comment type="caution">
    <text evidence="7">The sequence shown here is derived from an EMBL/GenBank/DDBJ whole genome shotgun (WGS) entry which is preliminary data.</text>
</comment>
<evidence type="ECO:0000313" key="8">
    <source>
        <dbReference type="Proteomes" id="UP001155586"/>
    </source>
</evidence>
<keyword evidence="8" id="KW-1185">Reference proteome</keyword>
<feature type="transmembrane region" description="Helical" evidence="5">
    <location>
        <begin position="63"/>
        <end position="83"/>
    </location>
</feature>
<accession>A0A9X3CDG2</accession>
<dbReference type="Proteomes" id="UP001155586">
    <property type="component" value="Unassembled WGS sequence"/>
</dbReference>
<evidence type="ECO:0000256" key="4">
    <source>
        <dbReference type="ARBA" id="ARBA00023136"/>
    </source>
</evidence>